<dbReference type="PROSITE" id="PS51257">
    <property type="entry name" value="PROKAR_LIPOPROTEIN"/>
    <property type="match status" value="1"/>
</dbReference>
<evidence type="ECO:0000313" key="1">
    <source>
        <dbReference type="EMBL" id="MFC3111176.1"/>
    </source>
</evidence>
<dbReference type="RefSeq" id="WP_390327484.1">
    <property type="nucleotide sequence ID" value="NZ_JBHRTP010000102.1"/>
</dbReference>
<dbReference type="Proteomes" id="UP001595530">
    <property type="component" value="Unassembled WGS sequence"/>
</dbReference>
<accession>A0ABV7FAX5</accession>
<gene>
    <name evidence="1" type="ORF">ACFOFO_25035</name>
</gene>
<protein>
    <recommendedName>
        <fullName evidence="3">Lipoprotein</fullName>
    </recommendedName>
</protein>
<evidence type="ECO:0008006" key="3">
    <source>
        <dbReference type="Google" id="ProtNLM"/>
    </source>
</evidence>
<comment type="caution">
    <text evidence="1">The sequence shown here is derived from an EMBL/GenBank/DDBJ whole genome shotgun (WGS) entry which is preliminary data.</text>
</comment>
<sequence>MNLRTLTLLAVAAATIGLSGCVVVPARGYGGYGGYGGPGYAVEPAPVAVYPAPYPYYGGYGGGGYVQFGGRWHR</sequence>
<organism evidence="1 2">
    <name type="scientific">Undibacterium arcticum</name>
    <dbReference type="NCBI Taxonomy" id="1762892"/>
    <lineage>
        <taxon>Bacteria</taxon>
        <taxon>Pseudomonadati</taxon>
        <taxon>Pseudomonadota</taxon>
        <taxon>Betaproteobacteria</taxon>
        <taxon>Burkholderiales</taxon>
        <taxon>Oxalobacteraceae</taxon>
        <taxon>Undibacterium</taxon>
    </lineage>
</organism>
<evidence type="ECO:0000313" key="2">
    <source>
        <dbReference type="Proteomes" id="UP001595530"/>
    </source>
</evidence>
<keyword evidence="2" id="KW-1185">Reference proteome</keyword>
<name>A0ABV7FAX5_9BURK</name>
<proteinExistence type="predicted"/>
<reference evidence="2" key="1">
    <citation type="journal article" date="2019" name="Int. J. Syst. Evol. Microbiol.">
        <title>The Global Catalogue of Microorganisms (GCM) 10K type strain sequencing project: providing services to taxonomists for standard genome sequencing and annotation.</title>
        <authorList>
            <consortium name="The Broad Institute Genomics Platform"/>
            <consortium name="The Broad Institute Genome Sequencing Center for Infectious Disease"/>
            <person name="Wu L."/>
            <person name="Ma J."/>
        </authorList>
    </citation>
    <scope>NUCLEOTIDE SEQUENCE [LARGE SCALE GENOMIC DNA]</scope>
    <source>
        <strain evidence="2">KCTC 42986</strain>
    </source>
</reference>
<dbReference type="EMBL" id="JBHRTP010000102">
    <property type="protein sequence ID" value="MFC3111176.1"/>
    <property type="molecule type" value="Genomic_DNA"/>
</dbReference>